<dbReference type="FunFam" id="3.40.50.1820:FF:000003">
    <property type="entry name" value="Dipeptidyl peptidase 4"/>
    <property type="match status" value="1"/>
</dbReference>
<keyword evidence="3" id="KW-0031">Aminopeptidase</keyword>
<keyword evidence="4" id="KW-0926">Vacuole</keyword>
<dbReference type="GO" id="GO:0005774">
    <property type="term" value="C:vacuolar membrane"/>
    <property type="evidence" value="ECO:0007669"/>
    <property type="project" value="UniProtKB-SubCell"/>
</dbReference>
<organism evidence="16 17">
    <name type="scientific">Cronartium quercuum f. sp. fusiforme G11</name>
    <dbReference type="NCBI Taxonomy" id="708437"/>
    <lineage>
        <taxon>Eukaryota</taxon>
        <taxon>Fungi</taxon>
        <taxon>Dikarya</taxon>
        <taxon>Basidiomycota</taxon>
        <taxon>Pucciniomycotina</taxon>
        <taxon>Pucciniomycetes</taxon>
        <taxon>Pucciniales</taxon>
        <taxon>Coleosporiaceae</taxon>
        <taxon>Cronartium</taxon>
    </lineage>
</organism>
<evidence type="ECO:0000256" key="3">
    <source>
        <dbReference type="ARBA" id="ARBA00022438"/>
    </source>
</evidence>
<evidence type="ECO:0000259" key="15">
    <source>
        <dbReference type="Pfam" id="PF00930"/>
    </source>
</evidence>
<evidence type="ECO:0000259" key="14">
    <source>
        <dbReference type="Pfam" id="PF00326"/>
    </source>
</evidence>
<dbReference type="SUPFAM" id="SSF53474">
    <property type="entry name" value="alpha/beta-Hydrolases"/>
    <property type="match status" value="1"/>
</dbReference>
<keyword evidence="6" id="KW-0812">Transmembrane</keyword>
<dbReference type="SUPFAM" id="SSF82171">
    <property type="entry name" value="DPP6 N-terminal domain-like"/>
    <property type="match status" value="1"/>
</dbReference>
<evidence type="ECO:0000256" key="4">
    <source>
        <dbReference type="ARBA" id="ARBA00022554"/>
    </source>
</evidence>
<evidence type="ECO:0000256" key="10">
    <source>
        <dbReference type="ARBA" id="ARBA00022989"/>
    </source>
</evidence>
<dbReference type="InterPro" id="IPR001375">
    <property type="entry name" value="Peptidase_S9_cat"/>
</dbReference>
<dbReference type="InterPro" id="IPR002469">
    <property type="entry name" value="Peptidase_S9B_N"/>
</dbReference>
<name>A0A9P6TBF3_9BASI</name>
<keyword evidence="5" id="KW-0645">Protease</keyword>
<keyword evidence="8" id="KW-0720">Serine protease</keyword>
<feature type="compositionally biased region" description="Polar residues" evidence="13">
    <location>
        <begin position="1"/>
        <end position="15"/>
    </location>
</feature>
<dbReference type="Pfam" id="PF00930">
    <property type="entry name" value="DPPIV_N"/>
    <property type="match status" value="1"/>
</dbReference>
<evidence type="ECO:0000256" key="11">
    <source>
        <dbReference type="ARBA" id="ARBA00023136"/>
    </source>
</evidence>
<evidence type="ECO:0000256" key="2">
    <source>
        <dbReference type="ARBA" id="ARBA00006150"/>
    </source>
</evidence>
<evidence type="ECO:0008006" key="18">
    <source>
        <dbReference type="Google" id="ProtNLM"/>
    </source>
</evidence>
<dbReference type="InterPro" id="IPR050278">
    <property type="entry name" value="Serine_Prot_S9B/DPPIV"/>
</dbReference>
<dbReference type="GO" id="GO:0008239">
    <property type="term" value="F:dipeptidyl-peptidase activity"/>
    <property type="evidence" value="ECO:0007669"/>
    <property type="project" value="TreeGrafter"/>
</dbReference>
<dbReference type="AlphaFoldDB" id="A0A9P6TBF3"/>
<feature type="domain" description="Peptidase S9 prolyl oligopeptidase catalytic" evidence="14">
    <location>
        <begin position="692"/>
        <end position="891"/>
    </location>
</feature>
<evidence type="ECO:0000313" key="16">
    <source>
        <dbReference type="EMBL" id="KAG0144563.1"/>
    </source>
</evidence>
<reference evidence="16" key="1">
    <citation type="submission" date="2013-11" db="EMBL/GenBank/DDBJ databases">
        <title>Genome sequence of the fusiform rust pathogen reveals effectors for host alternation and coevolution with pine.</title>
        <authorList>
            <consortium name="DOE Joint Genome Institute"/>
            <person name="Smith K."/>
            <person name="Pendleton A."/>
            <person name="Kubisiak T."/>
            <person name="Anderson C."/>
            <person name="Salamov A."/>
            <person name="Aerts A."/>
            <person name="Riley R."/>
            <person name="Clum A."/>
            <person name="Lindquist E."/>
            <person name="Ence D."/>
            <person name="Campbell M."/>
            <person name="Kronenberg Z."/>
            <person name="Feau N."/>
            <person name="Dhillon B."/>
            <person name="Hamelin R."/>
            <person name="Burleigh J."/>
            <person name="Smith J."/>
            <person name="Yandell M."/>
            <person name="Nelson C."/>
            <person name="Grigoriev I."/>
            <person name="Davis J."/>
        </authorList>
    </citation>
    <scope>NUCLEOTIDE SEQUENCE</scope>
    <source>
        <strain evidence="16">G11</strain>
    </source>
</reference>
<gene>
    <name evidence="16" type="ORF">CROQUDRAFT_659902</name>
</gene>
<feature type="region of interest" description="Disordered" evidence="13">
    <location>
        <begin position="1"/>
        <end position="57"/>
    </location>
</feature>
<evidence type="ECO:0000313" key="17">
    <source>
        <dbReference type="Proteomes" id="UP000886653"/>
    </source>
</evidence>
<evidence type="ECO:0000256" key="9">
    <source>
        <dbReference type="ARBA" id="ARBA00022968"/>
    </source>
</evidence>
<keyword evidence="9" id="KW-0735">Signal-anchor</keyword>
<dbReference type="GO" id="GO:0005886">
    <property type="term" value="C:plasma membrane"/>
    <property type="evidence" value="ECO:0007669"/>
    <property type="project" value="TreeGrafter"/>
</dbReference>
<keyword evidence="17" id="KW-1185">Reference proteome</keyword>
<dbReference type="GO" id="GO:0004252">
    <property type="term" value="F:serine-type endopeptidase activity"/>
    <property type="evidence" value="ECO:0007669"/>
    <property type="project" value="InterPro"/>
</dbReference>
<dbReference type="GO" id="GO:0006508">
    <property type="term" value="P:proteolysis"/>
    <property type="evidence" value="ECO:0007669"/>
    <property type="project" value="UniProtKB-KW"/>
</dbReference>
<evidence type="ECO:0000256" key="6">
    <source>
        <dbReference type="ARBA" id="ARBA00022692"/>
    </source>
</evidence>
<keyword evidence="12" id="KW-0325">Glycoprotein</keyword>
<protein>
    <recommendedName>
        <fullName evidence="18">Dipeptidyl aminopeptidase</fullName>
    </recommendedName>
</protein>
<dbReference type="PANTHER" id="PTHR11731:SF200">
    <property type="entry name" value="DIPEPTIDYL PEPTIDASE 10, ISOFORM B"/>
    <property type="match status" value="1"/>
</dbReference>
<dbReference type="Gene3D" id="3.40.50.1820">
    <property type="entry name" value="alpha/beta hydrolase"/>
    <property type="match status" value="1"/>
</dbReference>
<feature type="domain" description="Dipeptidylpeptidase IV N-terminal" evidence="15">
    <location>
        <begin position="207"/>
        <end position="605"/>
    </location>
</feature>
<comment type="subcellular location">
    <subcellularLocation>
        <location evidence="1">Vacuole membrane</location>
        <topology evidence="1">Single-pass type II membrane protein</topology>
    </subcellularLocation>
</comment>
<dbReference type="InterPro" id="IPR002471">
    <property type="entry name" value="Pept_S9_AS"/>
</dbReference>
<proteinExistence type="inferred from homology"/>
<dbReference type="EMBL" id="MU167293">
    <property type="protein sequence ID" value="KAG0144563.1"/>
    <property type="molecule type" value="Genomic_DNA"/>
</dbReference>
<evidence type="ECO:0000256" key="8">
    <source>
        <dbReference type="ARBA" id="ARBA00022825"/>
    </source>
</evidence>
<keyword evidence="11" id="KW-0472">Membrane</keyword>
<accession>A0A9P6TBF3</accession>
<keyword evidence="7" id="KW-0378">Hydrolase</keyword>
<evidence type="ECO:0000256" key="13">
    <source>
        <dbReference type="SAM" id="MobiDB-lite"/>
    </source>
</evidence>
<evidence type="ECO:0000256" key="5">
    <source>
        <dbReference type="ARBA" id="ARBA00022670"/>
    </source>
</evidence>
<evidence type="ECO:0000256" key="1">
    <source>
        <dbReference type="ARBA" id="ARBA00004576"/>
    </source>
</evidence>
<dbReference type="PROSITE" id="PS00708">
    <property type="entry name" value="PRO_ENDOPEP_SER"/>
    <property type="match status" value="1"/>
</dbReference>
<evidence type="ECO:0000256" key="7">
    <source>
        <dbReference type="ARBA" id="ARBA00022801"/>
    </source>
</evidence>
<dbReference type="OrthoDB" id="16520at2759"/>
<keyword evidence="10" id="KW-1133">Transmembrane helix</keyword>
<dbReference type="InterPro" id="IPR029058">
    <property type="entry name" value="AB_hydrolase_fold"/>
</dbReference>
<comment type="caution">
    <text evidence="16">The sequence shown here is derived from an EMBL/GenBank/DDBJ whole genome shotgun (WGS) entry which is preliminary data.</text>
</comment>
<dbReference type="Proteomes" id="UP000886653">
    <property type="component" value="Unassembled WGS sequence"/>
</dbReference>
<comment type="similarity">
    <text evidence="2">Belongs to the peptidase S9B family.</text>
</comment>
<feature type="compositionally biased region" description="Polar residues" evidence="13">
    <location>
        <begin position="35"/>
        <end position="53"/>
    </location>
</feature>
<dbReference type="PANTHER" id="PTHR11731">
    <property type="entry name" value="PROTEASE FAMILY S9B,C DIPEPTIDYL-PEPTIDASE IV-RELATED"/>
    <property type="match status" value="1"/>
</dbReference>
<dbReference type="Gene3D" id="2.140.10.30">
    <property type="entry name" value="Dipeptidylpeptidase IV, N-terminal domain"/>
    <property type="match status" value="1"/>
</dbReference>
<dbReference type="GO" id="GO:0004177">
    <property type="term" value="F:aminopeptidase activity"/>
    <property type="evidence" value="ECO:0007669"/>
    <property type="project" value="UniProtKB-KW"/>
</dbReference>
<sequence length="910" mass="103078">MPQLTSPALTPSQLPEPQLRRTNFYPDDDEDEDQFTPTAAKTTNRRSSPSKNHSILDIEPLLNRSNSSDLNLRSEPDEFHPLAKPLKRIKSYHALHPHRLPLLLSFITLIGIILLISFNSLNYSDHPHNLTSQNKFKFSDVLSGTYSANTKFISWLREAGDGVYSDITEDGIELTDLNTNSTRLLLKKSDLRTPNGEFIKLDSFTVSSDLRYVMIRSDPIKQWRYSNYANYWVFDTQTKFLTLINSSPSREHTNVSLAQWSPTGHSIAYVYLNDLYILSSPNSTPLRLTYTGTPTIFNGIADWVYEEEVFEKSSSIWWSPDSKRLAYLSLDETDVKTYDLTIYNPSTIAGYTTPYPNKKPMKYPKPGFSNPIPSLSVFDLSIFDYTKDVVTSTKTLVLEKPFNNLDRIVSQLAWVSNYEIIVREVNRIASKEKTGYFKFPLQLQSQQIGQTILLGKVVMEIDYTKIDNGWAEPDRSIVPILPASPNSLSAGYLDVRINDEGFRHISYFSPASSSTPIFLTEGEWEVEGSIQAIDLKRNLIYFVAAKPSIQRHVYSINLPTKKTDLLLLEKPKKLTNQSEDASFSVNWSPFGGFYLLNYDGPNVPWQKLIRVDESQGIGNGAIVSDNSDLNSTLSQMDLPEIVYRTVRNSVGDEMNVKEMRPAGMDKSGKTKYPVLLKVYGGPSSQVVNMKYSIDWHHFLVSSLQYIIVFVDGRGTGYKGRKYRVSVRNQLGNVEAEDVATAARFYAGLKFVDEARIGVWGWSYGGYLTCKTLESYSSDFSLGIAVAPVTDWRFYDTVYTERYMSTPDLNPIGYDRSAVTNMEGYKNVSFLLAHGSADDNVHFLNSASLLDRLTSAGVEGFEFRMFTDSDHSIYTRGAYKQLHKFLTKFLINRWGVGGDPNLKLSSKVWDT</sequence>
<evidence type="ECO:0000256" key="12">
    <source>
        <dbReference type="ARBA" id="ARBA00023180"/>
    </source>
</evidence>
<dbReference type="Pfam" id="PF00326">
    <property type="entry name" value="Peptidase_S9"/>
    <property type="match status" value="1"/>
</dbReference>